<reference evidence="1 2" key="1">
    <citation type="submission" date="2014-12" db="EMBL/GenBank/DDBJ databases">
        <title>Genome assembly of Enhygromyxa salina DSM 15201.</title>
        <authorList>
            <person name="Sharma G."/>
            <person name="Subramanian S."/>
        </authorList>
    </citation>
    <scope>NUCLEOTIDE SEQUENCE [LARGE SCALE GENOMIC DNA]</scope>
    <source>
        <strain evidence="1 2">DSM 15201</strain>
    </source>
</reference>
<dbReference type="AlphaFoldDB" id="A0A0C2CW67"/>
<dbReference type="Proteomes" id="UP000031599">
    <property type="component" value="Unassembled WGS sequence"/>
</dbReference>
<proteinExistence type="predicted"/>
<evidence type="ECO:0000313" key="1">
    <source>
        <dbReference type="EMBL" id="KIG15281.1"/>
    </source>
</evidence>
<accession>A0A0C2CW67</accession>
<comment type="caution">
    <text evidence="1">The sequence shown here is derived from an EMBL/GenBank/DDBJ whole genome shotgun (WGS) entry which is preliminary data.</text>
</comment>
<name>A0A0C2CW67_9BACT</name>
<protein>
    <submittedName>
        <fullName evidence="1">Uncharacterized protein</fullName>
    </submittedName>
</protein>
<gene>
    <name evidence="1" type="ORF">DB30_05825</name>
</gene>
<sequence>MRRHLGFELLLREELSASSQCAFLGGAAGRASTTSVSCERVV</sequence>
<evidence type="ECO:0000313" key="2">
    <source>
        <dbReference type="Proteomes" id="UP000031599"/>
    </source>
</evidence>
<organism evidence="1 2">
    <name type="scientific">Enhygromyxa salina</name>
    <dbReference type="NCBI Taxonomy" id="215803"/>
    <lineage>
        <taxon>Bacteria</taxon>
        <taxon>Pseudomonadati</taxon>
        <taxon>Myxococcota</taxon>
        <taxon>Polyangia</taxon>
        <taxon>Nannocystales</taxon>
        <taxon>Nannocystaceae</taxon>
        <taxon>Enhygromyxa</taxon>
    </lineage>
</organism>
<dbReference type="EMBL" id="JMCC02000058">
    <property type="protein sequence ID" value="KIG15281.1"/>
    <property type="molecule type" value="Genomic_DNA"/>
</dbReference>